<comment type="caution">
    <text evidence="2">The sequence shown here is derived from an EMBL/GenBank/DDBJ whole genome shotgun (WGS) entry which is preliminary data.</text>
</comment>
<proteinExistence type="predicted"/>
<feature type="compositionally biased region" description="Low complexity" evidence="1">
    <location>
        <begin position="35"/>
        <end position="47"/>
    </location>
</feature>
<protein>
    <submittedName>
        <fullName evidence="2">Uncharacterized protein</fullName>
    </submittedName>
</protein>
<name>A0ABQ5IJQ3_9ASTR</name>
<feature type="region of interest" description="Disordered" evidence="1">
    <location>
        <begin position="1"/>
        <end position="86"/>
    </location>
</feature>
<feature type="compositionally biased region" description="Low complexity" evidence="1">
    <location>
        <begin position="54"/>
        <end position="63"/>
    </location>
</feature>
<organism evidence="2 3">
    <name type="scientific">Tanacetum coccineum</name>
    <dbReference type="NCBI Taxonomy" id="301880"/>
    <lineage>
        <taxon>Eukaryota</taxon>
        <taxon>Viridiplantae</taxon>
        <taxon>Streptophyta</taxon>
        <taxon>Embryophyta</taxon>
        <taxon>Tracheophyta</taxon>
        <taxon>Spermatophyta</taxon>
        <taxon>Magnoliopsida</taxon>
        <taxon>eudicotyledons</taxon>
        <taxon>Gunneridae</taxon>
        <taxon>Pentapetalae</taxon>
        <taxon>asterids</taxon>
        <taxon>campanulids</taxon>
        <taxon>Asterales</taxon>
        <taxon>Asteraceae</taxon>
        <taxon>Asteroideae</taxon>
        <taxon>Anthemideae</taxon>
        <taxon>Anthemidinae</taxon>
        <taxon>Tanacetum</taxon>
    </lineage>
</organism>
<keyword evidence="3" id="KW-1185">Reference proteome</keyword>
<sequence length="176" mass="19173">MHNTNSPSPSLIINNHTHSWPPLELPFPSAPNAPSKTSSTKDTSSSSIDYIPKSPTSSTSLSPNGYLNSSTSPPPRVSPPPPTHESASMDITLTLSLITPLDVQFDTPSPLPPIIGHHIPWNLLEAHGDSCLCCIHNRTFIFGLRDELQYMFSYIEHMLSQPSTIIIPPPSPSFPN</sequence>
<evidence type="ECO:0000256" key="1">
    <source>
        <dbReference type="SAM" id="MobiDB-lite"/>
    </source>
</evidence>
<gene>
    <name evidence="2" type="ORF">Tco_1110253</name>
</gene>
<accession>A0ABQ5IJQ3</accession>
<dbReference type="EMBL" id="BQNB010020814">
    <property type="protein sequence ID" value="GJT99914.1"/>
    <property type="molecule type" value="Genomic_DNA"/>
</dbReference>
<evidence type="ECO:0000313" key="2">
    <source>
        <dbReference type="EMBL" id="GJT99914.1"/>
    </source>
</evidence>
<feature type="compositionally biased region" description="Polar residues" evidence="1">
    <location>
        <begin position="1"/>
        <end position="18"/>
    </location>
</feature>
<feature type="compositionally biased region" description="Pro residues" evidence="1">
    <location>
        <begin position="72"/>
        <end position="83"/>
    </location>
</feature>
<evidence type="ECO:0000313" key="3">
    <source>
        <dbReference type="Proteomes" id="UP001151760"/>
    </source>
</evidence>
<reference evidence="2" key="2">
    <citation type="submission" date="2022-01" db="EMBL/GenBank/DDBJ databases">
        <authorList>
            <person name="Yamashiro T."/>
            <person name="Shiraishi A."/>
            <person name="Satake H."/>
            <person name="Nakayama K."/>
        </authorList>
    </citation>
    <scope>NUCLEOTIDE SEQUENCE</scope>
</reference>
<reference evidence="2" key="1">
    <citation type="journal article" date="2022" name="Int. J. Mol. Sci.">
        <title>Draft Genome of Tanacetum Coccineum: Genomic Comparison of Closely Related Tanacetum-Family Plants.</title>
        <authorList>
            <person name="Yamashiro T."/>
            <person name="Shiraishi A."/>
            <person name="Nakayama K."/>
            <person name="Satake H."/>
        </authorList>
    </citation>
    <scope>NUCLEOTIDE SEQUENCE</scope>
</reference>
<dbReference type="Proteomes" id="UP001151760">
    <property type="component" value="Unassembled WGS sequence"/>
</dbReference>